<gene>
    <name evidence="2" type="primary">LOC142173782</name>
</gene>
<reference evidence="1" key="1">
    <citation type="journal article" date="2014" name="Nat. Commun.">
        <title>The tobacco genome sequence and its comparison with those of tomato and potato.</title>
        <authorList>
            <person name="Sierro N."/>
            <person name="Battey J.N."/>
            <person name="Ouadi S."/>
            <person name="Bakaher N."/>
            <person name="Bovet L."/>
            <person name="Willig A."/>
            <person name="Goepfert S."/>
            <person name="Peitsch M.C."/>
            <person name="Ivanov N.V."/>
        </authorList>
    </citation>
    <scope>NUCLEOTIDE SEQUENCE [LARGE SCALE GENOMIC DNA]</scope>
</reference>
<sequence length="270" mass="30746">MVYLIPLQVIEMLSFSVPSGKSCSHCKEFNSSSAYHPQSDGHTEVLNRSLETYVRCYNNEDAANWYSCLPMAEYWYNTSFHSAIHITPYEALYGRPPPLHLPYLPGESASAEVDNTLLNRELKLQLLKHHTRRAQHRMKQQADSHRSDRQFDVGDWVYMKIQLYKQIHPILHVSLIKRCYEVPSQIFYPPVIDLASPYCPNPELILQRRMAKKGNKAVAQVLVKWQGLPADAATWEFVTVLQTRFCAFNLCGQGSSIGGEGEGGSIDTQI</sequence>
<dbReference type="RefSeq" id="XP_075095534.1">
    <property type="nucleotide sequence ID" value="XM_075239433.1"/>
</dbReference>
<protein>
    <submittedName>
        <fullName evidence="2">Uncharacterized protein LOC142173782</fullName>
    </submittedName>
</protein>
<dbReference type="Proteomes" id="UP000790787">
    <property type="component" value="Chromosome 19"/>
</dbReference>
<accession>A0AC58TE83</accession>
<keyword evidence="1" id="KW-1185">Reference proteome</keyword>
<reference evidence="2" key="2">
    <citation type="submission" date="2025-08" db="UniProtKB">
        <authorList>
            <consortium name="RefSeq"/>
        </authorList>
    </citation>
    <scope>IDENTIFICATION</scope>
    <source>
        <tissue evidence="2">Leaf</tissue>
    </source>
</reference>
<proteinExistence type="predicted"/>
<name>A0AC58TE83_TOBAC</name>
<evidence type="ECO:0000313" key="1">
    <source>
        <dbReference type="Proteomes" id="UP000790787"/>
    </source>
</evidence>
<organism evidence="1 2">
    <name type="scientific">Nicotiana tabacum</name>
    <name type="common">Common tobacco</name>
    <dbReference type="NCBI Taxonomy" id="4097"/>
    <lineage>
        <taxon>Eukaryota</taxon>
        <taxon>Viridiplantae</taxon>
        <taxon>Streptophyta</taxon>
        <taxon>Embryophyta</taxon>
        <taxon>Tracheophyta</taxon>
        <taxon>Spermatophyta</taxon>
        <taxon>Magnoliopsida</taxon>
        <taxon>eudicotyledons</taxon>
        <taxon>Gunneridae</taxon>
        <taxon>Pentapetalae</taxon>
        <taxon>asterids</taxon>
        <taxon>lamiids</taxon>
        <taxon>Solanales</taxon>
        <taxon>Solanaceae</taxon>
        <taxon>Nicotianoideae</taxon>
        <taxon>Nicotianeae</taxon>
        <taxon>Nicotiana</taxon>
    </lineage>
</organism>
<evidence type="ECO:0000313" key="2">
    <source>
        <dbReference type="RefSeq" id="XP_075095534.1"/>
    </source>
</evidence>